<dbReference type="PROSITE" id="PS00041">
    <property type="entry name" value="HTH_ARAC_FAMILY_1"/>
    <property type="match status" value="1"/>
</dbReference>
<evidence type="ECO:0000256" key="2">
    <source>
        <dbReference type="ARBA" id="ARBA00023125"/>
    </source>
</evidence>
<evidence type="ECO:0000313" key="6">
    <source>
        <dbReference type="Proteomes" id="UP000886890"/>
    </source>
</evidence>
<dbReference type="InterPro" id="IPR018062">
    <property type="entry name" value="HTH_AraC-typ_CS"/>
</dbReference>
<evidence type="ECO:0000259" key="4">
    <source>
        <dbReference type="PROSITE" id="PS01124"/>
    </source>
</evidence>
<dbReference type="PROSITE" id="PS01124">
    <property type="entry name" value="HTH_ARAC_FAMILY_2"/>
    <property type="match status" value="1"/>
</dbReference>
<dbReference type="GO" id="GO:0003700">
    <property type="term" value="F:DNA-binding transcription factor activity"/>
    <property type="evidence" value="ECO:0007669"/>
    <property type="project" value="InterPro"/>
</dbReference>
<keyword evidence="1" id="KW-0805">Transcription regulation</keyword>
<dbReference type="Pfam" id="PF12833">
    <property type="entry name" value="HTH_18"/>
    <property type="match status" value="1"/>
</dbReference>
<sequence>QSIADALNISRSYLCHQFRDYFNTSLWNYILSKRLVLAQSLLLRGKTVTEACYESGFRDYAHFIKTFSRTFGISPKKYCQNPEKNKTFLLPS</sequence>
<dbReference type="Gene3D" id="1.10.10.60">
    <property type="entry name" value="Homeodomain-like"/>
    <property type="match status" value="2"/>
</dbReference>
<feature type="non-terminal residue" evidence="5">
    <location>
        <position position="1"/>
    </location>
</feature>
<dbReference type="Proteomes" id="UP000886890">
    <property type="component" value="Unassembled WGS sequence"/>
</dbReference>
<proteinExistence type="predicted"/>
<reference evidence="5" key="1">
    <citation type="journal article" date="2021" name="PeerJ">
        <title>Extensive microbial diversity within the chicken gut microbiome revealed by metagenomics and culture.</title>
        <authorList>
            <person name="Gilroy R."/>
            <person name="Ravi A."/>
            <person name="Getino M."/>
            <person name="Pursley I."/>
            <person name="Horton D.L."/>
            <person name="Alikhan N.F."/>
            <person name="Baker D."/>
            <person name="Gharbi K."/>
            <person name="Hall N."/>
            <person name="Watson M."/>
            <person name="Adriaenssens E.M."/>
            <person name="Foster-Nyarko E."/>
            <person name="Jarju S."/>
            <person name="Secka A."/>
            <person name="Antonio M."/>
            <person name="Oren A."/>
            <person name="Chaudhuri R.R."/>
            <person name="La Ragione R."/>
            <person name="Hildebrand F."/>
            <person name="Pallen M.J."/>
        </authorList>
    </citation>
    <scope>NUCLEOTIDE SEQUENCE</scope>
    <source>
        <strain evidence="5">CHK183-1962</strain>
    </source>
</reference>
<feature type="domain" description="HTH araC/xylS-type" evidence="4">
    <location>
        <begin position="1"/>
        <end position="81"/>
    </location>
</feature>
<keyword evidence="3" id="KW-0804">Transcription</keyword>
<comment type="caution">
    <text evidence="5">The sequence shown here is derived from an EMBL/GenBank/DDBJ whole genome shotgun (WGS) entry which is preliminary data.</text>
</comment>
<evidence type="ECO:0000256" key="3">
    <source>
        <dbReference type="ARBA" id="ARBA00023163"/>
    </source>
</evidence>
<dbReference type="InterPro" id="IPR018060">
    <property type="entry name" value="HTH_AraC"/>
</dbReference>
<dbReference type="GO" id="GO:0043565">
    <property type="term" value="F:sequence-specific DNA binding"/>
    <property type="evidence" value="ECO:0007669"/>
    <property type="project" value="InterPro"/>
</dbReference>
<evidence type="ECO:0000313" key="5">
    <source>
        <dbReference type="EMBL" id="HIX78323.1"/>
    </source>
</evidence>
<dbReference type="EMBL" id="DXEK01000196">
    <property type="protein sequence ID" value="HIX78323.1"/>
    <property type="molecule type" value="Genomic_DNA"/>
</dbReference>
<dbReference type="SUPFAM" id="SSF46689">
    <property type="entry name" value="Homeodomain-like"/>
    <property type="match status" value="1"/>
</dbReference>
<evidence type="ECO:0000256" key="1">
    <source>
        <dbReference type="ARBA" id="ARBA00023015"/>
    </source>
</evidence>
<dbReference type="InterPro" id="IPR009057">
    <property type="entry name" value="Homeodomain-like_sf"/>
</dbReference>
<name>A0A9D1XF03_9FIRM</name>
<dbReference type="PANTHER" id="PTHR43280">
    <property type="entry name" value="ARAC-FAMILY TRANSCRIPTIONAL REGULATOR"/>
    <property type="match status" value="1"/>
</dbReference>
<reference evidence="5" key="2">
    <citation type="submission" date="2021-04" db="EMBL/GenBank/DDBJ databases">
        <authorList>
            <person name="Gilroy R."/>
        </authorList>
    </citation>
    <scope>NUCLEOTIDE SEQUENCE</scope>
    <source>
        <strain evidence="5">CHK183-1962</strain>
    </source>
</reference>
<keyword evidence="2" id="KW-0238">DNA-binding</keyword>
<accession>A0A9D1XF03</accession>
<dbReference type="AlphaFoldDB" id="A0A9D1XF03"/>
<protein>
    <submittedName>
        <fullName evidence="5">Helix-turn-helix transcriptional regulator</fullName>
    </submittedName>
</protein>
<organism evidence="5 6">
    <name type="scientific">Candidatus Fusicatenibacter merdavium</name>
    <dbReference type="NCBI Taxonomy" id="2838600"/>
    <lineage>
        <taxon>Bacteria</taxon>
        <taxon>Bacillati</taxon>
        <taxon>Bacillota</taxon>
        <taxon>Clostridia</taxon>
        <taxon>Lachnospirales</taxon>
        <taxon>Lachnospiraceae</taxon>
        <taxon>Fusicatenibacter</taxon>
    </lineage>
</organism>
<dbReference type="PANTHER" id="PTHR43280:SF34">
    <property type="entry name" value="ARAC-FAMILY TRANSCRIPTIONAL REGULATOR"/>
    <property type="match status" value="1"/>
</dbReference>
<gene>
    <name evidence="5" type="ORF">H9734_12150</name>
</gene>
<dbReference type="SMART" id="SM00342">
    <property type="entry name" value="HTH_ARAC"/>
    <property type="match status" value="1"/>
</dbReference>